<evidence type="ECO:0000256" key="1">
    <source>
        <dbReference type="SAM" id="Phobius"/>
    </source>
</evidence>
<feature type="transmembrane region" description="Helical" evidence="1">
    <location>
        <begin position="167"/>
        <end position="187"/>
    </location>
</feature>
<evidence type="ECO:0000313" key="3">
    <source>
        <dbReference type="Proteomes" id="UP000528460"/>
    </source>
</evidence>
<dbReference type="EMBL" id="JABFJW010000004">
    <property type="protein sequence ID" value="NOK07615.1"/>
    <property type="molecule type" value="Genomic_DNA"/>
</dbReference>
<comment type="caution">
    <text evidence="2">The sequence shown here is derived from an EMBL/GenBank/DDBJ whole genome shotgun (WGS) entry which is preliminary data.</text>
</comment>
<reference evidence="2 3" key="1">
    <citation type="submission" date="2020-05" db="EMBL/GenBank/DDBJ databases">
        <authorList>
            <person name="Whitworth D."/>
        </authorList>
    </citation>
    <scope>NUCLEOTIDE SEQUENCE [LARGE SCALE GENOMIC DNA]</scope>
    <source>
        <strain evidence="2 3">CA046A</strain>
    </source>
</reference>
<dbReference type="RefSeq" id="WP_171411872.1">
    <property type="nucleotide sequence ID" value="NZ_JABFJW010000004.1"/>
</dbReference>
<feature type="transmembrane region" description="Helical" evidence="1">
    <location>
        <begin position="40"/>
        <end position="65"/>
    </location>
</feature>
<accession>A0A7Y4NCB1</accession>
<dbReference type="Proteomes" id="UP000528460">
    <property type="component" value="Unassembled WGS sequence"/>
</dbReference>
<keyword evidence="1" id="KW-1133">Transmembrane helix</keyword>
<feature type="transmembrane region" description="Helical" evidence="1">
    <location>
        <begin position="224"/>
        <end position="241"/>
    </location>
</feature>
<keyword evidence="1" id="KW-0812">Transmembrane</keyword>
<protein>
    <submittedName>
        <fullName evidence="2">Uncharacterized protein</fullName>
    </submittedName>
</protein>
<sequence>MRPHVAPGLFVVALAVPATVCVLGGTLPALLGSPSGLLSVVASAGPFAVLLGLTLLVEVPLLTFAAGSTLLGRTVPLAVMVGMATVPWTLGLLGTEVLLERMQAALPLVSSATDAGVALTAGMGKAMAPRLLGAWTSAVLLGALSVALGVARFSRASAGQDASTRRSLLLGSLVSAALAGMAVVGTLEAHQLFTLLSRLSRAPGALRPDLMAEGMAQAARLRTVRWSCFSCLLVLGFTWLMTYRAREARRARALEWVGGLVLSAAVAVLLVLDAHPLHTTLGPERVTAGRRTSGRVPTDADVTHLMGEHSPVRLSFPASARTA</sequence>
<keyword evidence="1" id="KW-0472">Membrane</keyword>
<evidence type="ECO:0000313" key="2">
    <source>
        <dbReference type="EMBL" id="NOK07615.1"/>
    </source>
</evidence>
<feature type="transmembrane region" description="Helical" evidence="1">
    <location>
        <begin position="132"/>
        <end position="155"/>
    </location>
</feature>
<organism evidence="2 3">
    <name type="scientific">Corallococcus exercitus</name>
    <dbReference type="NCBI Taxonomy" id="2316736"/>
    <lineage>
        <taxon>Bacteria</taxon>
        <taxon>Pseudomonadati</taxon>
        <taxon>Myxococcota</taxon>
        <taxon>Myxococcia</taxon>
        <taxon>Myxococcales</taxon>
        <taxon>Cystobacterineae</taxon>
        <taxon>Myxococcaceae</taxon>
        <taxon>Corallococcus</taxon>
    </lineage>
</organism>
<proteinExistence type="predicted"/>
<feature type="transmembrane region" description="Helical" evidence="1">
    <location>
        <begin position="77"/>
        <end position="99"/>
    </location>
</feature>
<dbReference type="AlphaFoldDB" id="A0A7Y4NCB1"/>
<name>A0A7Y4NCB1_9BACT</name>
<gene>
    <name evidence="2" type="ORF">HNS30_00935</name>
</gene>
<feature type="transmembrane region" description="Helical" evidence="1">
    <location>
        <begin position="253"/>
        <end position="272"/>
    </location>
</feature>